<evidence type="ECO:0000259" key="13">
    <source>
        <dbReference type="PROSITE" id="PS51192"/>
    </source>
</evidence>
<reference evidence="16" key="1">
    <citation type="journal article" date="2014" name="Genome Announc.">
        <title>De novo whole-genome sequence and genome annotation of Lichtheimia ramosa.</title>
        <authorList>
            <person name="Linde J."/>
            <person name="Schwartze V."/>
            <person name="Binder U."/>
            <person name="Lass-Florl C."/>
            <person name="Voigt K."/>
            <person name="Horn F."/>
        </authorList>
    </citation>
    <scope>NUCLEOTIDE SEQUENCE</scope>
    <source>
        <strain evidence="16">JMRC FSU:6197</strain>
    </source>
</reference>
<dbReference type="InterPro" id="IPR027417">
    <property type="entry name" value="P-loop_NTPase"/>
</dbReference>
<evidence type="ECO:0000256" key="4">
    <source>
        <dbReference type="ARBA" id="ARBA00022801"/>
    </source>
</evidence>
<feature type="domain" description="Helicase C-terminal" evidence="14">
    <location>
        <begin position="603"/>
        <end position="748"/>
    </location>
</feature>
<dbReference type="FunFam" id="3.40.50.300:FF:000008">
    <property type="entry name" value="ATP-dependent RNA helicase RhlB"/>
    <property type="match status" value="1"/>
</dbReference>
<evidence type="ECO:0000259" key="14">
    <source>
        <dbReference type="PROSITE" id="PS51194"/>
    </source>
</evidence>
<dbReference type="GO" id="GO:0003724">
    <property type="term" value="F:RNA helicase activity"/>
    <property type="evidence" value="ECO:0007669"/>
    <property type="project" value="UniProtKB-EC"/>
</dbReference>
<feature type="domain" description="Helicase ATP-binding" evidence="13">
    <location>
        <begin position="387"/>
        <end position="576"/>
    </location>
</feature>
<evidence type="ECO:0000256" key="10">
    <source>
        <dbReference type="PROSITE-ProRule" id="PRU00552"/>
    </source>
</evidence>
<dbReference type="PROSITE" id="PS51195">
    <property type="entry name" value="Q_MOTIF"/>
    <property type="match status" value="1"/>
</dbReference>
<evidence type="ECO:0000256" key="9">
    <source>
        <dbReference type="ARBA" id="ARBA00047984"/>
    </source>
</evidence>
<dbReference type="Gene3D" id="3.40.50.300">
    <property type="entry name" value="P-loop containing nucleotide triphosphate hydrolases"/>
    <property type="match status" value="2"/>
</dbReference>
<dbReference type="SMART" id="SM00487">
    <property type="entry name" value="DEXDc"/>
    <property type="match status" value="1"/>
</dbReference>
<evidence type="ECO:0000256" key="11">
    <source>
        <dbReference type="RuleBase" id="RU000492"/>
    </source>
</evidence>
<keyword evidence="7" id="KW-0694">RNA-binding</keyword>
<evidence type="ECO:0000256" key="7">
    <source>
        <dbReference type="ARBA" id="ARBA00022884"/>
    </source>
</evidence>
<sequence length="794" mass="86895">MSYSNEGWGSQDGDWNVAHQTSRGGGGGNSNRSGNSSWSDYARSNTRGGMRQGYNRQRRDHEGGGRGRGGSRGRGGRSYDNSGWGASRQHSNVGGSWGDSSATSWANNTTQGSSTWDNPMSSQGSSGNWGNATESSGWGDKDTESSADAAGWGDKSLSGWDAVKTRQVALDDRDAFVDSNQVSLSRGESNSSNTWSEKKATGWGTGTTTAQSHTSANTSNDGWGSKVASTNDNWSSDTSNQQPTGGWGSIDNNASTAATETVSEWDKPIDSKSSFGVSGTWGNMKLTEPATSSTKNDHRGTWEKGVHKLAPRDEKMELKLFGTAGDHENMHTGINFDQYKNIPVETKGDNVPPCIEKFTSPPIDEHLLSNIRLARYTTPTPVQKYAIPIVTSGRDLMACAQTGSGKTAGFLFPVLSNLFFNGPTNPPKQATNNGYRRAYPEVLILAPTRELALQIYTEAKKFTYRSFVRPCVVYGGADIGMQLRQLDRGCHLLVATPGRLVDILERRRVSLANVHYLILDEADRMLDMGFEPQIRRIVEEEDMPPVTQRQTLMFSATFPDDIQHLARDFLKEYVFLSVGRVGATSENIVQTLLLVEEGEKQSKVVDVLKDDKEHGLTIVFVETKRMADMVCEHLRSNRLPATAIHGDRTQIEREEALQAFKSGAAPIMVATAVAGRGLDIPNVTHVVSFDLPSDIDDYVHRIGRTGRAGNVGRATTFFTRSNRFLAPRMLKLLEEAKQEIPSWLDELAQEAESAPPPPMGGFRSGRGGRRGGRRRQDDDDDIGIGVRLSNVKFY</sequence>
<name>A0A077WBM1_9FUNG</name>
<keyword evidence="2" id="KW-0648">Protein biosynthesis</keyword>
<dbReference type="OrthoDB" id="196131at2759"/>
<protein>
    <recommendedName>
        <fullName evidence="1">RNA helicase</fullName>
        <ecNumber evidence="1">3.6.4.13</ecNumber>
    </recommendedName>
</protein>
<dbReference type="InterPro" id="IPR001650">
    <property type="entry name" value="Helicase_C-like"/>
</dbReference>
<dbReference type="InterPro" id="IPR014001">
    <property type="entry name" value="Helicase_ATP-bd"/>
</dbReference>
<dbReference type="SMART" id="SM00490">
    <property type="entry name" value="HELICc"/>
    <property type="match status" value="1"/>
</dbReference>
<feature type="compositionally biased region" description="Polar residues" evidence="12">
    <location>
        <begin position="88"/>
        <end position="136"/>
    </location>
</feature>
<dbReference type="PROSITE" id="PS51194">
    <property type="entry name" value="HELICASE_CTER"/>
    <property type="match status" value="1"/>
</dbReference>
<keyword evidence="4 11" id="KW-0378">Hydrolase</keyword>
<feature type="compositionally biased region" description="Polar residues" evidence="12">
    <location>
        <begin position="250"/>
        <end position="262"/>
    </location>
</feature>
<evidence type="ECO:0000259" key="15">
    <source>
        <dbReference type="PROSITE" id="PS51195"/>
    </source>
</evidence>
<organism evidence="16">
    <name type="scientific">Lichtheimia ramosa</name>
    <dbReference type="NCBI Taxonomy" id="688394"/>
    <lineage>
        <taxon>Eukaryota</taxon>
        <taxon>Fungi</taxon>
        <taxon>Fungi incertae sedis</taxon>
        <taxon>Mucoromycota</taxon>
        <taxon>Mucoromycotina</taxon>
        <taxon>Mucoromycetes</taxon>
        <taxon>Mucorales</taxon>
        <taxon>Lichtheimiaceae</taxon>
        <taxon>Lichtheimia</taxon>
    </lineage>
</organism>
<feature type="compositionally biased region" description="Low complexity" evidence="12">
    <location>
        <begin position="229"/>
        <end position="240"/>
    </location>
</feature>
<comment type="catalytic activity">
    <reaction evidence="9">
        <text>ATP + H2O = ADP + phosphate + H(+)</text>
        <dbReference type="Rhea" id="RHEA:13065"/>
        <dbReference type="ChEBI" id="CHEBI:15377"/>
        <dbReference type="ChEBI" id="CHEBI:15378"/>
        <dbReference type="ChEBI" id="CHEBI:30616"/>
        <dbReference type="ChEBI" id="CHEBI:43474"/>
        <dbReference type="ChEBI" id="CHEBI:456216"/>
        <dbReference type="EC" id="3.6.4.13"/>
    </reaction>
</comment>
<evidence type="ECO:0000256" key="8">
    <source>
        <dbReference type="ARBA" id="ARBA00024358"/>
    </source>
</evidence>
<dbReference type="Pfam" id="PF00270">
    <property type="entry name" value="DEAD"/>
    <property type="match status" value="1"/>
</dbReference>
<dbReference type="InterPro" id="IPR000629">
    <property type="entry name" value="RNA-helicase_DEAD-box_CS"/>
</dbReference>
<feature type="region of interest" description="Disordered" evidence="12">
    <location>
        <begin position="749"/>
        <end position="782"/>
    </location>
</feature>
<dbReference type="PROSITE" id="PS51192">
    <property type="entry name" value="HELICASE_ATP_BIND_1"/>
    <property type="match status" value="1"/>
</dbReference>
<evidence type="ECO:0000256" key="1">
    <source>
        <dbReference type="ARBA" id="ARBA00012552"/>
    </source>
</evidence>
<proteinExistence type="inferred from homology"/>
<evidence type="ECO:0000256" key="6">
    <source>
        <dbReference type="ARBA" id="ARBA00022840"/>
    </source>
</evidence>
<dbReference type="PANTHER" id="PTHR47958">
    <property type="entry name" value="ATP-DEPENDENT RNA HELICASE DBP3"/>
    <property type="match status" value="1"/>
</dbReference>
<dbReference type="EMBL" id="LK023314">
    <property type="protein sequence ID" value="CDS04024.1"/>
    <property type="molecule type" value="Genomic_DNA"/>
</dbReference>
<keyword evidence="2" id="KW-0396">Initiation factor</keyword>
<dbReference type="InterPro" id="IPR011545">
    <property type="entry name" value="DEAD/DEAH_box_helicase_dom"/>
</dbReference>
<dbReference type="Pfam" id="PF00271">
    <property type="entry name" value="Helicase_C"/>
    <property type="match status" value="1"/>
</dbReference>
<evidence type="ECO:0000256" key="12">
    <source>
        <dbReference type="SAM" id="MobiDB-lite"/>
    </source>
</evidence>
<dbReference type="GO" id="GO:0003723">
    <property type="term" value="F:RNA binding"/>
    <property type="evidence" value="ECO:0007669"/>
    <property type="project" value="UniProtKB-KW"/>
</dbReference>
<dbReference type="SUPFAM" id="SSF52540">
    <property type="entry name" value="P-loop containing nucleoside triphosphate hydrolases"/>
    <property type="match status" value="1"/>
</dbReference>
<feature type="region of interest" description="Disordered" evidence="12">
    <location>
        <begin position="1"/>
        <end position="301"/>
    </location>
</feature>
<evidence type="ECO:0000256" key="3">
    <source>
        <dbReference type="ARBA" id="ARBA00022741"/>
    </source>
</evidence>
<dbReference type="GO" id="GO:0005524">
    <property type="term" value="F:ATP binding"/>
    <property type="evidence" value="ECO:0007669"/>
    <property type="project" value="UniProtKB-KW"/>
</dbReference>
<dbReference type="AlphaFoldDB" id="A0A077WBM1"/>
<keyword evidence="5 11" id="KW-0347">Helicase</keyword>
<gene>
    <name evidence="16" type="ORF">LRAMOSA06979</name>
</gene>
<feature type="compositionally biased region" description="Polar residues" evidence="12">
    <location>
        <begin position="210"/>
        <end position="222"/>
    </location>
</feature>
<dbReference type="PROSITE" id="PS00039">
    <property type="entry name" value="DEAD_ATP_HELICASE"/>
    <property type="match status" value="1"/>
</dbReference>
<dbReference type="FunFam" id="3.40.50.300:FF:000160">
    <property type="entry name" value="ATP-dependent RNA helicase DDX3X"/>
    <property type="match status" value="1"/>
</dbReference>
<keyword evidence="6 11" id="KW-0067">ATP-binding</keyword>
<feature type="compositionally biased region" description="Polar residues" evidence="12">
    <location>
        <begin position="271"/>
        <end position="281"/>
    </location>
</feature>
<dbReference type="GO" id="GO:0016787">
    <property type="term" value="F:hydrolase activity"/>
    <property type="evidence" value="ECO:0007669"/>
    <property type="project" value="UniProtKB-KW"/>
</dbReference>
<dbReference type="CDD" id="cd18787">
    <property type="entry name" value="SF2_C_DEAD"/>
    <property type="match status" value="1"/>
</dbReference>
<evidence type="ECO:0000256" key="2">
    <source>
        <dbReference type="ARBA" id="ARBA00022540"/>
    </source>
</evidence>
<feature type="short sequence motif" description="Q motif" evidence="10">
    <location>
        <begin position="356"/>
        <end position="384"/>
    </location>
</feature>
<feature type="domain" description="DEAD-box RNA helicase Q" evidence="15">
    <location>
        <begin position="356"/>
        <end position="384"/>
    </location>
</feature>
<evidence type="ECO:0000313" key="16">
    <source>
        <dbReference type="EMBL" id="CDS04024.1"/>
    </source>
</evidence>
<feature type="compositionally biased region" description="Polar residues" evidence="12">
    <location>
        <begin position="38"/>
        <end position="47"/>
    </location>
</feature>
<keyword evidence="3 11" id="KW-0547">Nucleotide-binding</keyword>
<dbReference type="GO" id="GO:0003743">
    <property type="term" value="F:translation initiation factor activity"/>
    <property type="evidence" value="ECO:0007669"/>
    <property type="project" value="UniProtKB-KW"/>
</dbReference>
<dbReference type="InterPro" id="IPR014014">
    <property type="entry name" value="RNA_helicase_DEAD_Q_motif"/>
</dbReference>
<accession>A0A077WBM1</accession>
<feature type="compositionally biased region" description="Polar residues" evidence="12">
    <location>
        <begin position="178"/>
        <end position="195"/>
    </location>
</feature>
<evidence type="ECO:0000256" key="5">
    <source>
        <dbReference type="ARBA" id="ARBA00022806"/>
    </source>
</evidence>
<dbReference type="EC" id="3.6.4.13" evidence="1"/>
<comment type="similarity">
    <text evidence="8">Belongs to the DEAD box helicase family. DDX3/DED1 subfamily.</text>
</comment>